<dbReference type="GeneID" id="101853393"/>
<reference evidence="4" key="1">
    <citation type="submission" date="2025-08" db="UniProtKB">
        <authorList>
            <consortium name="RefSeq"/>
        </authorList>
    </citation>
    <scope>IDENTIFICATION</scope>
</reference>
<dbReference type="PANTHER" id="PTHR24104:SF51">
    <property type="entry name" value="SMP-30_GLUCONOLACTONASE_LRE-LIKE REGION DOMAIN-CONTAINING PROTEIN"/>
    <property type="match status" value="1"/>
</dbReference>
<dbReference type="PROSITE" id="PS51125">
    <property type="entry name" value="NHL"/>
    <property type="match status" value="2"/>
</dbReference>
<gene>
    <name evidence="4" type="primary">LOC101853393</name>
</gene>
<evidence type="ECO:0000256" key="2">
    <source>
        <dbReference type="PROSITE-ProRule" id="PRU00504"/>
    </source>
</evidence>
<organism evidence="3 4">
    <name type="scientific">Aplysia californica</name>
    <name type="common">California sea hare</name>
    <dbReference type="NCBI Taxonomy" id="6500"/>
    <lineage>
        <taxon>Eukaryota</taxon>
        <taxon>Metazoa</taxon>
        <taxon>Spiralia</taxon>
        <taxon>Lophotrochozoa</taxon>
        <taxon>Mollusca</taxon>
        <taxon>Gastropoda</taxon>
        <taxon>Heterobranchia</taxon>
        <taxon>Euthyneura</taxon>
        <taxon>Tectipleura</taxon>
        <taxon>Aplysiida</taxon>
        <taxon>Aplysioidea</taxon>
        <taxon>Aplysiidae</taxon>
        <taxon>Aplysia</taxon>
    </lineage>
</organism>
<feature type="repeat" description="NHL" evidence="2">
    <location>
        <begin position="151"/>
        <end position="191"/>
    </location>
</feature>
<dbReference type="Gene3D" id="2.120.10.30">
    <property type="entry name" value="TolB, C-terminal domain"/>
    <property type="match status" value="1"/>
</dbReference>
<sequence length="394" mass="44321">MVDFQSHYRVYPHGFTSDPPRVGVKTNRELYHEEGRKVFRKRHDRPVHDCRHEVMKDHTDRQEFETWVLSHGMTETYRAVEDLHDKSEEPTPGTKKPDKLLYKLGETGSAPGDFRYPRGLCTTMDCDILVADSMNHRVQHLNQYGVYKKHVGKQGQGNEEFNEPCDVLELPNGDIAVADKKNKRVQVLTEDLKFKYSMPIAGEPFSLGCDRDMNVAVATTRKEIFIFNSYDRVMLHHFPVGAKGKSSGAPIQISMSNDSEILVSDPEDGHVYLYTLEGRCFCRFSPEAHSAGLSVMAGDVCFTPLGQILVVDVLNHVINVYTDNGEFLQQVLVPTDDVGSVHSLALGLEGHLVVSEFSVGGDHCIKIFRYRQCPCHEGKTPGSKKRTPVASPNM</sequence>
<dbReference type="InterPro" id="IPR050952">
    <property type="entry name" value="TRIM-NHL_E3_ligases"/>
</dbReference>
<dbReference type="PANTHER" id="PTHR24104">
    <property type="entry name" value="E3 UBIQUITIN-PROTEIN LIGASE NHLRC1-RELATED"/>
    <property type="match status" value="1"/>
</dbReference>
<evidence type="ECO:0000256" key="1">
    <source>
        <dbReference type="ARBA" id="ARBA00022737"/>
    </source>
</evidence>
<feature type="repeat" description="NHL" evidence="2">
    <location>
        <begin position="101"/>
        <end position="144"/>
    </location>
</feature>
<evidence type="ECO:0000313" key="4">
    <source>
        <dbReference type="RefSeq" id="XP_005101274.1"/>
    </source>
</evidence>
<proteinExistence type="predicted"/>
<dbReference type="InterPro" id="IPR011042">
    <property type="entry name" value="6-blade_b-propeller_TolB-like"/>
</dbReference>
<protein>
    <submittedName>
        <fullName evidence="4">E3 ubiquitin-protein ligase TRIM71</fullName>
    </submittedName>
</protein>
<accession>A0ABM0JTQ1</accession>
<dbReference type="RefSeq" id="XP_005101274.1">
    <property type="nucleotide sequence ID" value="XM_005101217.3"/>
</dbReference>
<dbReference type="SUPFAM" id="SSF101898">
    <property type="entry name" value="NHL repeat"/>
    <property type="match status" value="1"/>
</dbReference>
<dbReference type="Proteomes" id="UP000694888">
    <property type="component" value="Unplaced"/>
</dbReference>
<keyword evidence="1" id="KW-0677">Repeat</keyword>
<dbReference type="Pfam" id="PF01436">
    <property type="entry name" value="NHL"/>
    <property type="match status" value="1"/>
</dbReference>
<dbReference type="CDD" id="cd05819">
    <property type="entry name" value="NHL"/>
    <property type="match status" value="1"/>
</dbReference>
<evidence type="ECO:0000313" key="3">
    <source>
        <dbReference type="Proteomes" id="UP000694888"/>
    </source>
</evidence>
<dbReference type="InterPro" id="IPR001258">
    <property type="entry name" value="NHL_repeat"/>
</dbReference>
<name>A0ABM0JTQ1_APLCA</name>
<keyword evidence="3" id="KW-1185">Reference proteome</keyword>